<dbReference type="PANTHER" id="PTHR38360:SF1">
    <property type="entry name" value="F12P19.7"/>
    <property type="match status" value="1"/>
</dbReference>
<dbReference type="EMBL" id="JANBUY010000055">
    <property type="protein sequence ID" value="KAJ2865646.1"/>
    <property type="molecule type" value="Genomic_DNA"/>
</dbReference>
<keyword evidence="5" id="KW-1185">Reference proteome</keyword>
<feature type="signal peptide" evidence="3">
    <location>
        <begin position="1"/>
        <end position="24"/>
    </location>
</feature>
<dbReference type="PANTHER" id="PTHR38360">
    <property type="entry name" value="OS03G0120000 PROTEIN"/>
    <property type="match status" value="1"/>
</dbReference>
<evidence type="ECO:0000313" key="4">
    <source>
        <dbReference type="EMBL" id="KAJ2865646.1"/>
    </source>
</evidence>
<dbReference type="SUPFAM" id="SSF53807">
    <property type="entry name" value="Helical backbone' metal receptor"/>
    <property type="match status" value="1"/>
</dbReference>
<keyword evidence="3" id="KW-0732">Signal</keyword>
<evidence type="ECO:0000256" key="1">
    <source>
        <dbReference type="SAM" id="MobiDB-lite"/>
    </source>
</evidence>
<feature type="region of interest" description="Disordered" evidence="1">
    <location>
        <begin position="386"/>
        <end position="419"/>
    </location>
</feature>
<reference evidence="4" key="1">
    <citation type="submission" date="2022-07" db="EMBL/GenBank/DDBJ databases">
        <title>Phylogenomic reconstructions and comparative analyses of Kickxellomycotina fungi.</title>
        <authorList>
            <person name="Reynolds N.K."/>
            <person name="Stajich J.E."/>
            <person name="Barry K."/>
            <person name="Grigoriev I.V."/>
            <person name="Crous P."/>
            <person name="Smith M.E."/>
        </authorList>
    </citation>
    <scope>NUCLEOTIDE SEQUENCE</scope>
    <source>
        <strain evidence="4">RSA 476</strain>
    </source>
</reference>
<protein>
    <recommendedName>
        <fullName evidence="6">Periplasmic binding protein</fullName>
    </recommendedName>
</protein>
<evidence type="ECO:0000313" key="5">
    <source>
        <dbReference type="Proteomes" id="UP001140074"/>
    </source>
</evidence>
<keyword evidence="2" id="KW-1133">Transmembrane helix</keyword>
<dbReference type="Proteomes" id="UP001140074">
    <property type="component" value="Unassembled WGS sequence"/>
</dbReference>
<keyword evidence="2" id="KW-0812">Transmembrane</keyword>
<name>A0A9W8ITM2_9FUNG</name>
<feature type="chain" id="PRO_5040727312" description="Periplasmic binding protein" evidence="3">
    <location>
        <begin position="25"/>
        <end position="474"/>
    </location>
</feature>
<organism evidence="4 5">
    <name type="scientific">Coemansia aciculifera</name>
    <dbReference type="NCBI Taxonomy" id="417176"/>
    <lineage>
        <taxon>Eukaryota</taxon>
        <taxon>Fungi</taxon>
        <taxon>Fungi incertae sedis</taxon>
        <taxon>Zoopagomycota</taxon>
        <taxon>Kickxellomycotina</taxon>
        <taxon>Kickxellomycetes</taxon>
        <taxon>Kickxellales</taxon>
        <taxon>Kickxellaceae</taxon>
        <taxon>Coemansia</taxon>
    </lineage>
</organism>
<accession>A0A9W8ITM2</accession>
<evidence type="ECO:0000256" key="2">
    <source>
        <dbReference type="SAM" id="Phobius"/>
    </source>
</evidence>
<sequence length="474" mass="51566">MRSDIAIPAALATLLCCGPHIVLGACNFAKTTINTSPGFNIVVSDNYKILNDTTANIAYGLYCDSQPTNIDGVERWFKVPVDSVGTRIPIASGFLEALGQRAKLAAADYPANLTNICIDKSKVKTLDGSGTGVNVVFSNNASSDGSKSVRLPSNDSLTPLQRAEWIKFVAAFFNLEEQASKLFDSISAAYTCHQGNMQYLKSAPHAYWVEYTDSPTTYQIITSAYQKNLLASAGATNTSTDGLVDNTNVAAFQAAVKDADFVFDQTQLKKYGQRITEWYSDFGYKDPQNQGVSFLTQRNIWRMDKYTSTTGVSNYPEFAYVRPDLVLQDLISVLEPTYNKTHVLRWLFRLGGTTEDTTEISSSNYDCAKPWMSVVDKCTARKDFHGGDVDEEASSSGSNNGDKEDNDNEGGNHGSSNSGRAGKIAGGVIGALAVVGLAIVATHYYNRHKRRARARALSETAFGGESIGLHSTRR</sequence>
<dbReference type="PROSITE" id="PS51257">
    <property type="entry name" value="PROKAR_LIPOPROTEIN"/>
    <property type="match status" value="1"/>
</dbReference>
<keyword evidence="2" id="KW-0472">Membrane</keyword>
<evidence type="ECO:0000256" key="3">
    <source>
        <dbReference type="SAM" id="SignalP"/>
    </source>
</evidence>
<dbReference type="AlphaFoldDB" id="A0A9W8ITM2"/>
<gene>
    <name evidence="4" type="ORF">GGH94_002090</name>
</gene>
<evidence type="ECO:0008006" key="6">
    <source>
        <dbReference type="Google" id="ProtNLM"/>
    </source>
</evidence>
<comment type="caution">
    <text evidence="4">The sequence shown here is derived from an EMBL/GenBank/DDBJ whole genome shotgun (WGS) entry which is preliminary data.</text>
</comment>
<feature type="transmembrane region" description="Helical" evidence="2">
    <location>
        <begin position="424"/>
        <end position="445"/>
    </location>
</feature>
<proteinExistence type="predicted"/>